<comment type="subcellular location">
    <subcellularLocation>
        <location evidence="1">Secreted</location>
    </subcellularLocation>
</comment>
<dbReference type="PANTHER" id="PTHR38050:SF2">
    <property type="entry name" value="FERULOYL ESTERASE C-RELATED"/>
    <property type="match status" value="1"/>
</dbReference>
<evidence type="ECO:0000313" key="8">
    <source>
        <dbReference type="EMBL" id="MCG2612918.1"/>
    </source>
</evidence>
<keyword evidence="6" id="KW-0119">Carbohydrate metabolism</keyword>
<evidence type="ECO:0000256" key="2">
    <source>
        <dbReference type="ARBA" id="ARBA00022525"/>
    </source>
</evidence>
<dbReference type="Pfam" id="PF00756">
    <property type="entry name" value="Esterase"/>
    <property type="match status" value="1"/>
</dbReference>
<gene>
    <name evidence="8" type="ORF">LZZ85_01455</name>
</gene>
<evidence type="ECO:0000256" key="3">
    <source>
        <dbReference type="ARBA" id="ARBA00022651"/>
    </source>
</evidence>
<dbReference type="InterPro" id="IPR000801">
    <property type="entry name" value="Esterase-like"/>
</dbReference>
<accession>A0ABS9KKR7</accession>
<keyword evidence="9" id="KW-1185">Reference proteome</keyword>
<keyword evidence="5 8" id="KW-0378">Hydrolase</keyword>
<keyword evidence="4" id="KW-0732">Signal</keyword>
<dbReference type="PANTHER" id="PTHR38050">
    <property type="match status" value="1"/>
</dbReference>
<evidence type="ECO:0000256" key="1">
    <source>
        <dbReference type="ARBA" id="ARBA00004613"/>
    </source>
</evidence>
<evidence type="ECO:0000313" key="9">
    <source>
        <dbReference type="Proteomes" id="UP001165367"/>
    </source>
</evidence>
<evidence type="ECO:0000256" key="6">
    <source>
        <dbReference type="ARBA" id="ARBA00023277"/>
    </source>
</evidence>
<reference evidence="8" key="1">
    <citation type="submission" date="2022-01" db="EMBL/GenBank/DDBJ databases">
        <authorList>
            <person name="Jo J.-H."/>
            <person name="Im W.-T."/>
        </authorList>
    </citation>
    <scope>NUCLEOTIDE SEQUENCE</scope>
    <source>
        <strain evidence="8">NA20</strain>
    </source>
</reference>
<proteinExistence type="predicted"/>
<protein>
    <submittedName>
        <fullName evidence="8">Dienelactone hydrolase family protein</fullName>
    </submittedName>
</protein>
<keyword evidence="3" id="KW-0858">Xylan degradation</keyword>
<dbReference type="EMBL" id="JAKLTR010000001">
    <property type="protein sequence ID" value="MCG2612918.1"/>
    <property type="molecule type" value="Genomic_DNA"/>
</dbReference>
<evidence type="ECO:0000256" key="5">
    <source>
        <dbReference type="ARBA" id="ARBA00022801"/>
    </source>
</evidence>
<dbReference type="Gene3D" id="3.40.50.1820">
    <property type="entry name" value="alpha/beta hydrolase"/>
    <property type="match status" value="1"/>
</dbReference>
<dbReference type="InterPro" id="IPR043595">
    <property type="entry name" value="FaeB/C/D"/>
</dbReference>
<keyword evidence="2" id="KW-0964">Secreted</keyword>
<dbReference type="RefSeq" id="WP_237868144.1">
    <property type="nucleotide sequence ID" value="NZ_JAKLTR010000001.1"/>
</dbReference>
<evidence type="ECO:0000256" key="4">
    <source>
        <dbReference type="ARBA" id="ARBA00022729"/>
    </source>
</evidence>
<sequence>MVKLLSFYQSNQLNAEPMSTKTLYLLPLFFFVFSGCKKNDTPPGEKEYRIQASITVDGLLRTYTVNLPPNYYESKDFSLVIAMHGGGGSGEQFESTSLLTKKADASGFIVVYPDGVKGDGALQARTWNAGACCDYAMTKNINDVNFIRQLITRLTGSYKINPKKVYATGHSNGGMLSYRLACEMADKVAAIAVSGCSMMVTQPCNASRSVPILHMHSERDTNVPVDGGFGTGPSGAYFHPLDSVFNVWSQKNVCTIPNQVATSNTKYTLRKWLGCNNSVTIEYYLTKDGGHAWPGGLPGSWLGDTPSTAISANDLLWEFFQRYQLP</sequence>
<evidence type="ECO:0000256" key="7">
    <source>
        <dbReference type="ARBA" id="ARBA00023326"/>
    </source>
</evidence>
<dbReference type="SUPFAM" id="SSF53474">
    <property type="entry name" value="alpha/beta-Hydrolases"/>
    <property type="match status" value="1"/>
</dbReference>
<dbReference type="InterPro" id="IPR029058">
    <property type="entry name" value="AB_hydrolase_fold"/>
</dbReference>
<organism evidence="8 9">
    <name type="scientific">Terrimonas ginsenosidimutans</name>
    <dbReference type="NCBI Taxonomy" id="2908004"/>
    <lineage>
        <taxon>Bacteria</taxon>
        <taxon>Pseudomonadati</taxon>
        <taxon>Bacteroidota</taxon>
        <taxon>Chitinophagia</taxon>
        <taxon>Chitinophagales</taxon>
        <taxon>Chitinophagaceae</taxon>
        <taxon>Terrimonas</taxon>
    </lineage>
</organism>
<name>A0ABS9KKR7_9BACT</name>
<dbReference type="Proteomes" id="UP001165367">
    <property type="component" value="Unassembled WGS sequence"/>
</dbReference>
<dbReference type="GO" id="GO:0016787">
    <property type="term" value="F:hydrolase activity"/>
    <property type="evidence" value="ECO:0007669"/>
    <property type="project" value="UniProtKB-KW"/>
</dbReference>
<keyword evidence="7" id="KW-0624">Polysaccharide degradation</keyword>
<comment type="caution">
    <text evidence="8">The sequence shown here is derived from an EMBL/GenBank/DDBJ whole genome shotgun (WGS) entry which is preliminary data.</text>
</comment>